<protein>
    <submittedName>
        <fullName evidence="4">ABC-type glycerol-3-phosphate transport system substrate-binding protein</fullName>
    </submittedName>
</protein>
<evidence type="ECO:0000313" key="4">
    <source>
        <dbReference type="EMBL" id="MBB6450937.1"/>
    </source>
</evidence>
<keyword evidence="3" id="KW-0732">Signal</keyword>
<dbReference type="Gene3D" id="3.40.190.10">
    <property type="entry name" value="Periplasmic binding protein-like II"/>
    <property type="match status" value="1"/>
</dbReference>
<dbReference type="SUPFAM" id="SSF53850">
    <property type="entry name" value="Periplasmic binding protein-like II"/>
    <property type="match status" value="1"/>
</dbReference>
<dbReference type="PANTHER" id="PTHR30061">
    <property type="entry name" value="MALTOSE-BINDING PERIPLASMIC PROTEIN"/>
    <property type="match status" value="1"/>
</dbReference>
<dbReference type="GO" id="GO:0055052">
    <property type="term" value="C:ATP-binding cassette (ABC) transporter complex, substrate-binding subunit-containing"/>
    <property type="evidence" value="ECO:0007669"/>
    <property type="project" value="TreeGrafter"/>
</dbReference>
<sequence length="430" mass="48518">MSKMWSAKILNVLLPAVLIGCSPNGEGADQESEDEVVLDFMYWSSSDSEERAFQEQFQQFEEENPGIKIDAHPMPGDDIHMQAKIRIAADDAPDLIRIQYQQLGEYLGEDALLDVSDIYEDNIEQFNPSLLEAVSQGDAIYGMPHHTDTLALFYNKTYMDELGIEPPNQIDEAWTWEELFDVSQQLQEHDLANYGLAYSWDEGSAYRILPLFYQNSVSIFSNDLSEATVNTEDGVDTLRQIQEMYQNHMSVGNSARGGDDPNLLFTSGTAGMLIDGNWMIPEYEESTEFEWEVTFMPQGEQSASDMGGNAVAIPENAPQPEEGKKFLEFLGEADNNMAFAEEGIFIPGRTDVDDEIDYDFDDPDSIEAMEVFLEQAETVPEHMAQTMTIPEFNEINQVIADQMENLLVYEETPEDVANSLEEEIDSIIKD</sequence>
<dbReference type="CDD" id="cd13585">
    <property type="entry name" value="PBP2_TMBP_like"/>
    <property type="match status" value="1"/>
</dbReference>
<dbReference type="Proteomes" id="UP000568839">
    <property type="component" value="Unassembled WGS sequence"/>
</dbReference>
<evidence type="ECO:0000256" key="1">
    <source>
        <dbReference type="ARBA" id="ARBA00008520"/>
    </source>
</evidence>
<dbReference type="GO" id="GO:0015768">
    <property type="term" value="P:maltose transport"/>
    <property type="evidence" value="ECO:0007669"/>
    <property type="project" value="TreeGrafter"/>
</dbReference>
<dbReference type="AlphaFoldDB" id="A0A841PQ29"/>
<comment type="caution">
    <text evidence="4">The sequence shown here is derived from an EMBL/GenBank/DDBJ whole genome shotgun (WGS) entry which is preliminary data.</text>
</comment>
<dbReference type="InterPro" id="IPR006059">
    <property type="entry name" value="SBP"/>
</dbReference>
<dbReference type="PANTHER" id="PTHR30061:SF50">
    <property type="entry name" value="MALTOSE_MALTODEXTRIN-BINDING PERIPLASMIC PROTEIN"/>
    <property type="match status" value="1"/>
</dbReference>
<proteinExistence type="inferred from homology"/>
<dbReference type="RefSeq" id="WP_184404990.1">
    <property type="nucleotide sequence ID" value="NZ_JACHHJ010000004.1"/>
</dbReference>
<dbReference type="EMBL" id="JACHHJ010000004">
    <property type="protein sequence ID" value="MBB6450937.1"/>
    <property type="molecule type" value="Genomic_DNA"/>
</dbReference>
<keyword evidence="5" id="KW-1185">Reference proteome</keyword>
<dbReference type="PROSITE" id="PS51257">
    <property type="entry name" value="PROKAR_LIPOPROTEIN"/>
    <property type="match status" value="1"/>
</dbReference>
<evidence type="ECO:0000313" key="5">
    <source>
        <dbReference type="Proteomes" id="UP000568839"/>
    </source>
</evidence>
<dbReference type="GO" id="GO:1901982">
    <property type="term" value="F:maltose binding"/>
    <property type="evidence" value="ECO:0007669"/>
    <property type="project" value="TreeGrafter"/>
</dbReference>
<accession>A0A841PQ29</accession>
<organism evidence="4 5">
    <name type="scientific">Geomicrobium halophilum</name>
    <dbReference type="NCBI Taxonomy" id="549000"/>
    <lineage>
        <taxon>Bacteria</taxon>
        <taxon>Bacillati</taxon>
        <taxon>Bacillota</taxon>
        <taxon>Bacilli</taxon>
        <taxon>Bacillales</taxon>
        <taxon>Geomicrobium</taxon>
    </lineage>
</organism>
<dbReference type="Pfam" id="PF01547">
    <property type="entry name" value="SBP_bac_1"/>
    <property type="match status" value="1"/>
</dbReference>
<reference evidence="4 5" key="1">
    <citation type="submission" date="2020-08" db="EMBL/GenBank/DDBJ databases">
        <title>Genomic Encyclopedia of Type Strains, Phase IV (KMG-IV): sequencing the most valuable type-strain genomes for metagenomic binning, comparative biology and taxonomic classification.</title>
        <authorList>
            <person name="Goeker M."/>
        </authorList>
    </citation>
    <scope>NUCLEOTIDE SEQUENCE [LARGE SCALE GENOMIC DNA]</scope>
    <source>
        <strain evidence="4 5">DSM 21769</strain>
    </source>
</reference>
<evidence type="ECO:0000256" key="3">
    <source>
        <dbReference type="ARBA" id="ARBA00022729"/>
    </source>
</evidence>
<gene>
    <name evidence="4" type="ORF">HNR44_002927</name>
</gene>
<name>A0A841PQ29_9BACL</name>
<dbReference type="GO" id="GO:0042956">
    <property type="term" value="P:maltodextrin transmembrane transport"/>
    <property type="evidence" value="ECO:0007669"/>
    <property type="project" value="TreeGrafter"/>
</dbReference>
<keyword evidence="2" id="KW-0813">Transport</keyword>
<comment type="similarity">
    <text evidence="1">Belongs to the bacterial solute-binding protein 1 family.</text>
</comment>
<evidence type="ECO:0000256" key="2">
    <source>
        <dbReference type="ARBA" id="ARBA00022448"/>
    </source>
</evidence>